<dbReference type="PANTHER" id="PTHR43344:SF20">
    <property type="entry name" value="URACIL PHOSPHORIBOSYLTRANSFERASE"/>
    <property type="match status" value="1"/>
</dbReference>
<dbReference type="InterPro" id="IPR029057">
    <property type="entry name" value="PRTase-like"/>
</dbReference>
<feature type="domain" description="Phosphoribosyltransferase" evidence="1">
    <location>
        <begin position="479"/>
        <end position="674"/>
    </location>
</feature>
<dbReference type="AlphaFoldDB" id="A0A1L9T368"/>
<dbReference type="CDD" id="cd06223">
    <property type="entry name" value="PRTases_typeI"/>
    <property type="match status" value="1"/>
</dbReference>
<dbReference type="Proteomes" id="UP000184356">
    <property type="component" value="Unassembled WGS sequence"/>
</dbReference>
<dbReference type="OrthoDB" id="5416609at2759"/>
<dbReference type="GO" id="GO:0000287">
    <property type="term" value="F:magnesium ion binding"/>
    <property type="evidence" value="ECO:0007669"/>
    <property type="project" value="TreeGrafter"/>
</dbReference>
<dbReference type="SUPFAM" id="SSF53271">
    <property type="entry name" value="PRTase-like"/>
    <property type="match status" value="1"/>
</dbReference>
<evidence type="ECO:0000259" key="1">
    <source>
        <dbReference type="Pfam" id="PF14681"/>
    </source>
</evidence>
<name>A0A1L9T368_9EURO</name>
<dbReference type="GO" id="GO:0005737">
    <property type="term" value="C:cytoplasm"/>
    <property type="evidence" value="ECO:0007669"/>
    <property type="project" value="TreeGrafter"/>
</dbReference>
<evidence type="ECO:0000313" key="3">
    <source>
        <dbReference type="Proteomes" id="UP000184356"/>
    </source>
</evidence>
<organism evidence="2 3">
    <name type="scientific">Aspergillus sydowii CBS 593.65</name>
    <dbReference type="NCBI Taxonomy" id="1036612"/>
    <lineage>
        <taxon>Eukaryota</taxon>
        <taxon>Fungi</taxon>
        <taxon>Dikarya</taxon>
        <taxon>Ascomycota</taxon>
        <taxon>Pezizomycotina</taxon>
        <taxon>Eurotiomycetes</taxon>
        <taxon>Eurotiomycetidae</taxon>
        <taxon>Eurotiales</taxon>
        <taxon>Aspergillaceae</taxon>
        <taxon>Aspergillus</taxon>
        <taxon>Aspergillus subgen. Nidulantes</taxon>
    </lineage>
</organism>
<dbReference type="Pfam" id="PF14681">
    <property type="entry name" value="UPRTase"/>
    <property type="match status" value="1"/>
</dbReference>
<dbReference type="STRING" id="1036612.A0A1L9T368"/>
<dbReference type="Gene3D" id="3.40.50.300">
    <property type="entry name" value="P-loop containing nucleotide triphosphate hydrolases"/>
    <property type="match status" value="1"/>
</dbReference>
<dbReference type="Gene3D" id="3.40.50.1000">
    <property type="entry name" value="HAD superfamily/HAD-like"/>
    <property type="match status" value="1"/>
</dbReference>
<sequence length="678" mass="75029">MDFSPERREPSPQSAPRVIGLFGIPGCGKSFIMNKLKHEPDGSNFHFFEVSEVVNSVTAGGFAAFLKLSEEDRAHRRNSAIERIRSICSESGKVGIVAANSFWSKGEENEEVLRVCNECELSTYTHILYVNTHVELTARQREMDTMKRRRKLSIEHLRRWQEAEIEELRGLCREHGILFATVYPNLQDKLSSLILDFRDHGETHNQSVADERLDWALSSQREELRTVVFFDADKTLTPQDTGELFWQILTQNDTKKSPLTTLFENGMSDSYTAFRQVMLLYEESCSDAEFDSICDKVASRTALYPQISFLLHQIRIHNHICPVIVTYGLHRVWEKVMAKNGLSDVVKVVGGARLDDGFVVTPSVTKNLVLRAQNEHSAYTWAFGDSPLDLPMLSAANQPIVIVGDEQTRSKDMEQGLLDAIVSGKLQARQALMAGSLSPPRLAGLDSLPVVDIADPEFVNSILQTHSPPGGLKLLHATDSAAAMLLMSPPEDPSTRGPSLRASHYKVGTFLARACVSELIGVEEVTIRSAHDNDTAGYRLFEEDKTLIVALMRGGESIAFGINDAFPNAQFLYAKEPKDITREHIEGNATVILADSVIKNGATIVKFVQFIRAMHGTIRIVVAADAVHEQAVSGGSPIRTLARSSKLSIVALRLSNIKHSGSGSTDTGNRLFNTPYLG</sequence>
<dbReference type="RefSeq" id="XP_040697698.1">
    <property type="nucleotide sequence ID" value="XM_040843013.1"/>
</dbReference>
<dbReference type="EMBL" id="KV878596">
    <property type="protein sequence ID" value="OJJ53892.1"/>
    <property type="molecule type" value="Genomic_DNA"/>
</dbReference>
<proteinExistence type="predicted"/>
<dbReference type="VEuPathDB" id="FungiDB:ASPSYDRAFT_161658"/>
<dbReference type="InterPro" id="IPR023214">
    <property type="entry name" value="HAD_sf"/>
</dbReference>
<dbReference type="GeneID" id="63759086"/>
<keyword evidence="3" id="KW-1185">Reference proteome</keyword>
<dbReference type="SUPFAM" id="SSF52540">
    <property type="entry name" value="P-loop containing nucleoside triphosphate hydrolases"/>
    <property type="match status" value="1"/>
</dbReference>
<dbReference type="GO" id="GO:0006564">
    <property type="term" value="P:L-serine biosynthetic process"/>
    <property type="evidence" value="ECO:0007669"/>
    <property type="project" value="TreeGrafter"/>
</dbReference>
<evidence type="ECO:0000313" key="2">
    <source>
        <dbReference type="EMBL" id="OJJ53892.1"/>
    </source>
</evidence>
<protein>
    <recommendedName>
        <fullName evidence="1">Phosphoribosyltransferase domain-containing protein</fullName>
    </recommendedName>
</protein>
<dbReference type="Gene3D" id="3.40.50.2020">
    <property type="match status" value="1"/>
</dbReference>
<gene>
    <name evidence="2" type="ORF">ASPSYDRAFT_161658</name>
</gene>
<dbReference type="InterPro" id="IPR036412">
    <property type="entry name" value="HAD-like_sf"/>
</dbReference>
<reference evidence="3" key="1">
    <citation type="journal article" date="2017" name="Genome Biol.">
        <title>Comparative genomics reveals high biological diversity and specific adaptations in the industrially and medically important fungal genus Aspergillus.</title>
        <authorList>
            <person name="de Vries R.P."/>
            <person name="Riley R."/>
            <person name="Wiebenga A."/>
            <person name="Aguilar-Osorio G."/>
            <person name="Amillis S."/>
            <person name="Uchima C.A."/>
            <person name="Anderluh G."/>
            <person name="Asadollahi M."/>
            <person name="Askin M."/>
            <person name="Barry K."/>
            <person name="Battaglia E."/>
            <person name="Bayram O."/>
            <person name="Benocci T."/>
            <person name="Braus-Stromeyer S.A."/>
            <person name="Caldana C."/>
            <person name="Canovas D."/>
            <person name="Cerqueira G.C."/>
            <person name="Chen F."/>
            <person name="Chen W."/>
            <person name="Choi C."/>
            <person name="Clum A."/>
            <person name="Dos Santos R.A."/>
            <person name="Damasio A.R."/>
            <person name="Diallinas G."/>
            <person name="Emri T."/>
            <person name="Fekete E."/>
            <person name="Flipphi M."/>
            <person name="Freyberg S."/>
            <person name="Gallo A."/>
            <person name="Gournas C."/>
            <person name="Habgood R."/>
            <person name="Hainaut M."/>
            <person name="Harispe M.L."/>
            <person name="Henrissat B."/>
            <person name="Hilden K.S."/>
            <person name="Hope R."/>
            <person name="Hossain A."/>
            <person name="Karabika E."/>
            <person name="Karaffa L."/>
            <person name="Karanyi Z."/>
            <person name="Krasevec N."/>
            <person name="Kuo A."/>
            <person name="Kusch H."/>
            <person name="LaButti K."/>
            <person name="Lagendijk E.L."/>
            <person name="Lapidus A."/>
            <person name="Levasseur A."/>
            <person name="Lindquist E."/>
            <person name="Lipzen A."/>
            <person name="Logrieco A.F."/>
            <person name="MacCabe A."/>
            <person name="Maekelae M.R."/>
            <person name="Malavazi I."/>
            <person name="Melin P."/>
            <person name="Meyer V."/>
            <person name="Mielnichuk N."/>
            <person name="Miskei M."/>
            <person name="Molnar A.P."/>
            <person name="Mule G."/>
            <person name="Ngan C.Y."/>
            <person name="Orejas M."/>
            <person name="Orosz E."/>
            <person name="Ouedraogo J.P."/>
            <person name="Overkamp K.M."/>
            <person name="Park H.-S."/>
            <person name="Perrone G."/>
            <person name="Piumi F."/>
            <person name="Punt P.J."/>
            <person name="Ram A.F."/>
            <person name="Ramon A."/>
            <person name="Rauscher S."/>
            <person name="Record E."/>
            <person name="Riano-Pachon D.M."/>
            <person name="Robert V."/>
            <person name="Roehrig J."/>
            <person name="Ruller R."/>
            <person name="Salamov A."/>
            <person name="Salih N.S."/>
            <person name="Samson R.A."/>
            <person name="Sandor E."/>
            <person name="Sanguinetti M."/>
            <person name="Schuetze T."/>
            <person name="Sepcic K."/>
            <person name="Shelest E."/>
            <person name="Sherlock G."/>
            <person name="Sophianopoulou V."/>
            <person name="Squina F.M."/>
            <person name="Sun H."/>
            <person name="Susca A."/>
            <person name="Todd R.B."/>
            <person name="Tsang A."/>
            <person name="Unkles S.E."/>
            <person name="van de Wiele N."/>
            <person name="van Rossen-Uffink D."/>
            <person name="Oliveira J.V."/>
            <person name="Vesth T.C."/>
            <person name="Visser J."/>
            <person name="Yu J.-H."/>
            <person name="Zhou M."/>
            <person name="Andersen M.R."/>
            <person name="Archer D.B."/>
            <person name="Baker S.E."/>
            <person name="Benoit I."/>
            <person name="Brakhage A.A."/>
            <person name="Braus G.H."/>
            <person name="Fischer R."/>
            <person name="Frisvad J.C."/>
            <person name="Goldman G.H."/>
            <person name="Houbraken J."/>
            <person name="Oakley B."/>
            <person name="Pocsi I."/>
            <person name="Scazzocchio C."/>
            <person name="Seiboth B."/>
            <person name="vanKuyk P.A."/>
            <person name="Wortman J."/>
            <person name="Dyer P.S."/>
            <person name="Grigoriev I.V."/>
        </authorList>
    </citation>
    <scope>NUCLEOTIDE SEQUENCE [LARGE SCALE GENOMIC DNA]</scope>
    <source>
        <strain evidence="3">CBS 593.65</strain>
    </source>
</reference>
<dbReference type="InterPro" id="IPR000836">
    <property type="entry name" value="PRTase_dom"/>
</dbReference>
<dbReference type="InterPro" id="IPR027417">
    <property type="entry name" value="P-loop_NTPase"/>
</dbReference>
<dbReference type="SUPFAM" id="SSF56784">
    <property type="entry name" value="HAD-like"/>
    <property type="match status" value="1"/>
</dbReference>
<dbReference type="Pfam" id="PF12710">
    <property type="entry name" value="HAD"/>
    <property type="match status" value="1"/>
</dbReference>
<dbReference type="PANTHER" id="PTHR43344">
    <property type="entry name" value="PHOSPHOSERINE PHOSPHATASE"/>
    <property type="match status" value="1"/>
</dbReference>
<accession>A0A1L9T368</accession>
<dbReference type="GO" id="GO:0036424">
    <property type="term" value="F:L-phosphoserine phosphatase activity"/>
    <property type="evidence" value="ECO:0007669"/>
    <property type="project" value="TreeGrafter"/>
</dbReference>
<dbReference type="InterPro" id="IPR050582">
    <property type="entry name" value="HAD-like_SerB"/>
</dbReference>
<dbReference type="Pfam" id="PF13207">
    <property type="entry name" value="AAA_17"/>
    <property type="match status" value="1"/>
</dbReference>